<evidence type="ECO:0000313" key="13">
    <source>
        <dbReference type="Proteomes" id="UP000193498"/>
    </source>
</evidence>
<organism evidence="12 13">
    <name type="scientific">Basidiobolus meristosporus CBS 931.73</name>
    <dbReference type="NCBI Taxonomy" id="1314790"/>
    <lineage>
        <taxon>Eukaryota</taxon>
        <taxon>Fungi</taxon>
        <taxon>Fungi incertae sedis</taxon>
        <taxon>Zoopagomycota</taxon>
        <taxon>Entomophthoromycotina</taxon>
        <taxon>Basidiobolomycetes</taxon>
        <taxon>Basidiobolales</taxon>
        <taxon>Basidiobolaceae</taxon>
        <taxon>Basidiobolus</taxon>
    </lineage>
</organism>
<dbReference type="PROSITE" id="PS50002">
    <property type="entry name" value="SH3"/>
    <property type="match status" value="1"/>
</dbReference>
<evidence type="ECO:0000256" key="8">
    <source>
        <dbReference type="ARBA" id="ARBA00023136"/>
    </source>
</evidence>
<dbReference type="InterPro" id="IPR036028">
    <property type="entry name" value="SH3-like_dom_sf"/>
</dbReference>
<protein>
    <recommendedName>
        <fullName evidence="11">SH3 domain-containing protein</fullName>
    </recommendedName>
</protein>
<reference evidence="12 13" key="1">
    <citation type="submission" date="2016-07" db="EMBL/GenBank/DDBJ databases">
        <title>Pervasive Adenine N6-methylation of Active Genes in Fungi.</title>
        <authorList>
            <consortium name="DOE Joint Genome Institute"/>
            <person name="Mondo S.J."/>
            <person name="Dannebaum R.O."/>
            <person name="Kuo R.C."/>
            <person name="Labutti K."/>
            <person name="Haridas S."/>
            <person name="Kuo A."/>
            <person name="Salamov A."/>
            <person name="Ahrendt S.R."/>
            <person name="Lipzen A."/>
            <person name="Sullivan W."/>
            <person name="Andreopoulos W.B."/>
            <person name="Clum A."/>
            <person name="Lindquist E."/>
            <person name="Daum C."/>
            <person name="Ramamoorthy G.K."/>
            <person name="Gryganskyi A."/>
            <person name="Culley D."/>
            <person name="Magnuson J.K."/>
            <person name="James T.Y."/>
            <person name="O'Malley M.A."/>
            <person name="Stajich J.E."/>
            <person name="Spatafora J.W."/>
            <person name="Visel A."/>
            <person name="Grigoriev I.V."/>
        </authorList>
    </citation>
    <scope>NUCLEOTIDE SEQUENCE [LARGE SCALE GENOMIC DNA]</scope>
    <source>
        <strain evidence="12 13">CBS 931.73</strain>
    </source>
</reference>
<dbReference type="STRING" id="1314790.A0A1Y1XQY3"/>
<evidence type="ECO:0000256" key="5">
    <source>
        <dbReference type="ARBA" id="ARBA00022692"/>
    </source>
</evidence>
<evidence type="ECO:0000256" key="2">
    <source>
        <dbReference type="ARBA" id="ARBA00009739"/>
    </source>
</evidence>
<dbReference type="PRINTS" id="PR00452">
    <property type="entry name" value="SH3DOMAIN"/>
</dbReference>
<dbReference type="InterPro" id="IPR001452">
    <property type="entry name" value="SH3_domain"/>
</dbReference>
<dbReference type="AlphaFoldDB" id="A0A1Y1XQY3"/>
<keyword evidence="5 10" id="KW-0812">Transmembrane</keyword>
<dbReference type="Pfam" id="PF00018">
    <property type="entry name" value="SH3_1"/>
    <property type="match status" value="1"/>
</dbReference>
<feature type="domain" description="SH3" evidence="11">
    <location>
        <begin position="103"/>
        <end position="164"/>
    </location>
</feature>
<dbReference type="Proteomes" id="UP000193498">
    <property type="component" value="Unassembled WGS sequence"/>
</dbReference>
<evidence type="ECO:0000256" key="10">
    <source>
        <dbReference type="SAM" id="Phobius"/>
    </source>
</evidence>
<dbReference type="SMART" id="SM00326">
    <property type="entry name" value="SH3"/>
    <property type="match status" value="1"/>
</dbReference>
<comment type="similarity">
    <text evidence="2">Belongs to the SHO1 family.</text>
</comment>
<evidence type="ECO:0000256" key="4">
    <source>
        <dbReference type="ARBA" id="ARBA00022475"/>
    </source>
</evidence>
<keyword evidence="3 9" id="KW-0728">SH3 domain</keyword>
<evidence type="ECO:0000259" key="11">
    <source>
        <dbReference type="PROSITE" id="PS50002"/>
    </source>
</evidence>
<dbReference type="Gene3D" id="2.30.30.40">
    <property type="entry name" value="SH3 Domains"/>
    <property type="match status" value="1"/>
</dbReference>
<keyword evidence="13" id="KW-1185">Reference proteome</keyword>
<comment type="subcellular location">
    <subcellularLocation>
        <location evidence="1">Cell membrane</location>
        <topology evidence="1">Multi-pass membrane protein</topology>
    </subcellularLocation>
</comment>
<sequence>FLPWIAIGLVLLTIGTDETVYSRVKRVKPIAAGYIIMGIILAIWAFGFGSDYGSKIHRWFHPEAYEVIPDQNASAHPEAPPAMTEASPPRPTGAYPILPVNPEYKYRVRAAHPYTASREDPNEMSFNKGDVLEVVDTNGKWWHARKPDGTIGIIPSNYYSLNLKGLVKLYWPIVIVWLALSPYLVLYLYANFEFFIPFERSGF</sequence>
<accession>A0A1Y1XQY3</accession>
<dbReference type="InParanoid" id="A0A1Y1XQY3"/>
<dbReference type="CDD" id="cd11855">
    <property type="entry name" value="SH3_Sho1p"/>
    <property type="match status" value="1"/>
</dbReference>
<evidence type="ECO:0000256" key="7">
    <source>
        <dbReference type="ARBA" id="ARBA00023016"/>
    </source>
</evidence>
<dbReference type="InterPro" id="IPR035522">
    <property type="entry name" value="Sho1_SH3"/>
</dbReference>
<keyword evidence="7" id="KW-0346">Stress response</keyword>
<feature type="transmembrane region" description="Helical" evidence="10">
    <location>
        <begin position="32"/>
        <end position="49"/>
    </location>
</feature>
<keyword evidence="6 10" id="KW-1133">Transmembrane helix</keyword>
<dbReference type="SUPFAM" id="SSF50044">
    <property type="entry name" value="SH3-domain"/>
    <property type="match status" value="1"/>
</dbReference>
<feature type="non-terminal residue" evidence="12">
    <location>
        <position position="1"/>
    </location>
</feature>
<dbReference type="OrthoDB" id="5983572at2759"/>
<evidence type="ECO:0000256" key="9">
    <source>
        <dbReference type="PROSITE-ProRule" id="PRU00192"/>
    </source>
</evidence>
<evidence type="ECO:0000256" key="6">
    <source>
        <dbReference type="ARBA" id="ARBA00022989"/>
    </source>
</evidence>
<evidence type="ECO:0000256" key="3">
    <source>
        <dbReference type="ARBA" id="ARBA00022443"/>
    </source>
</evidence>
<gene>
    <name evidence="12" type="ORF">K493DRAFT_306744</name>
</gene>
<keyword evidence="8 10" id="KW-0472">Membrane</keyword>
<evidence type="ECO:0000313" key="12">
    <source>
        <dbReference type="EMBL" id="ORX88162.1"/>
    </source>
</evidence>
<proteinExistence type="inferred from homology"/>
<comment type="caution">
    <text evidence="12">The sequence shown here is derived from an EMBL/GenBank/DDBJ whole genome shotgun (WGS) entry which is preliminary data.</text>
</comment>
<dbReference type="GO" id="GO:0005886">
    <property type="term" value="C:plasma membrane"/>
    <property type="evidence" value="ECO:0007669"/>
    <property type="project" value="UniProtKB-SubCell"/>
</dbReference>
<keyword evidence="4" id="KW-1003">Cell membrane</keyword>
<dbReference type="EMBL" id="MCFE01000538">
    <property type="protein sequence ID" value="ORX88162.1"/>
    <property type="molecule type" value="Genomic_DNA"/>
</dbReference>
<evidence type="ECO:0000256" key="1">
    <source>
        <dbReference type="ARBA" id="ARBA00004651"/>
    </source>
</evidence>
<feature type="transmembrane region" description="Helical" evidence="10">
    <location>
        <begin position="169"/>
        <end position="190"/>
    </location>
</feature>
<name>A0A1Y1XQY3_9FUNG</name>